<keyword evidence="1" id="KW-0472">Membrane</keyword>
<dbReference type="Proteomes" id="UP000683246">
    <property type="component" value="Chromosome"/>
</dbReference>
<feature type="transmembrane region" description="Helical" evidence="1">
    <location>
        <begin position="44"/>
        <end position="70"/>
    </location>
</feature>
<gene>
    <name evidence="2" type="ORF">HZI73_12235</name>
</gene>
<sequence length="187" mass="22635">MNYSRLKRKYKKMSTLEKDKELISNINYHGQYIFKITNNHYIKLIFSTVFFTAIFGAMLFVYAIVFINSFEQDVKYFSIGMIIILFIIIVMMIKGAYKQYTKIYPKVYLEYIEGDIDYHDGTQLYQFNSKSIHSIRFYRPCNRSRRWVLEITFFGILKYIKIDILKMNDPETLYRLLTNFNNRIKIM</sequence>
<keyword evidence="1" id="KW-1133">Transmembrane helix</keyword>
<keyword evidence="1" id="KW-0812">Transmembrane</keyword>
<dbReference type="EMBL" id="CP058649">
    <property type="protein sequence ID" value="QUI23012.1"/>
    <property type="molecule type" value="Genomic_DNA"/>
</dbReference>
<dbReference type="AlphaFoldDB" id="A0A8J8MJL8"/>
<dbReference type="KEGG" id="vpy:HZI73_12235"/>
<reference evidence="2" key="1">
    <citation type="submission" date="2020-07" db="EMBL/GenBank/DDBJ databases">
        <title>Vallitalea pronyensis genome.</title>
        <authorList>
            <person name="Postec A."/>
        </authorList>
    </citation>
    <scope>NUCLEOTIDE SEQUENCE</scope>
    <source>
        <strain evidence="2">FatNI3</strain>
    </source>
</reference>
<proteinExistence type="predicted"/>
<keyword evidence="3" id="KW-1185">Reference proteome</keyword>
<evidence type="ECO:0000313" key="2">
    <source>
        <dbReference type="EMBL" id="QUI23012.1"/>
    </source>
</evidence>
<evidence type="ECO:0000256" key="1">
    <source>
        <dbReference type="SAM" id="Phobius"/>
    </source>
</evidence>
<organism evidence="2 3">
    <name type="scientific">Vallitalea pronyensis</name>
    <dbReference type="NCBI Taxonomy" id="1348613"/>
    <lineage>
        <taxon>Bacteria</taxon>
        <taxon>Bacillati</taxon>
        <taxon>Bacillota</taxon>
        <taxon>Clostridia</taxon>
        <taxon>Lachnospirales</taxon>
        <taxon>Vallitaleaceae</taxon>
        <taxon>Vallitalea</taxon>
    </lineage>
</organism>
<protein>
    <submittedName>
        <fullName evidence="2">Uncharacterized protein</fullName>
    </submittedName>
</protein>
<accession>A0A8J8MJL8</accession>
<name>A0A8J8MJL8_9FIRM</name>
<dbReference type="RefSeq" id="WP_212698510.1">
    <property type="nucleotide sequence ID" value="NZ_CP058649.1"/>
</dbReference>
<evidence type="ECO:0000313" key="3">
    <source>
        <dbReference type="Proteomes" id="UP000683246"/>
    </source>
</evidence>
<feature type="transmembrane region" description="Helical" evidence="1">
    <location>
        <begin position="76"/>
        <end position="97"/>
    </location>
</feature>